<dbReference type="EMBL" id="JAAMPC010000001">
    <property type="protein sequence ID" value="KAG2331651.1"/>
    <property type="molecule type" value="Genomic_DNA"/>
</dbReference>
<proteinExistence type="predicted"/>
<reference evidence="1 2" key="1">
    <citation type="submission" date="2020-02" db="EMBL/GenBank/DDBJ databases">
        <authorList>
            <person name="Ma Q."/>
            <person name="Huang Y."/>
            <person name="Song X."/>
            <person name="Pei D."/>
        </authorList>
    </citation>
    <scope>NUCLEOTIDE SEQUENCE [LARGE SCALE GENOMIC DNA]</scope>
    <source>
        <strain evidence="1">Sxm20200214</strain>
        <tissue evidence="1">Leaf</tissue>
    </source>
</reference>
<comment type="caution">
    <text evidence="1">The sequence shown here is derived from an EMBL/GenBank/DDBJ whole genome shotgun (WGS) entry which is preliminary data.</text>
</comment>
<protein>
    <submittedName>
        <fullName evidence="1">Uncharacterized protein</fullName>
    </submittedName>
</protein>
<keyword evidence="2" id="KW-1185">Reference proteome</keyword>
<dbReference type="Proteomes" id="UP000886595">
    <property type="component" value="Unassembled WGS sequence"/>
</dbReference>
<evidence type="ECO:0000313" key="1">
    <source>
        <dbReference type="EMBL" id="KAG2331651.1"/>
    </source>
</evidence>
<gene>
    <name evidence="1" type="ORF">Bca52824_002831</name>
</gene>
<dbReference type="AlphaFoldDB" id="A0A8X7WK09"/>
<evidence type="ECO:0000313" key="2">
    <source>
        <dbReference type="Proteomes" id="UP000886595"/>
    </source>
</evidence>
<sequence length="70" mass="8013">MLLTKRSKLSTFDDPFTRIINPKTYLVICRTAKVIELVATGICKGFDFYVLQISKVHDMSLGYYCFPAVM</sequence>
<organism evidence="1 2">
    <name type="scientific">Brassica carinata</name>
    <name type="common">Ethiopian mustard</name>
    <name type="synonym">Abyssinian cabbage</name>
    <dbReference type="NCBI Taxonomy" id="52824"/>
    <lineage>
        <taxon>Eukaryota</taxon>
        <taxon>Viridiplantae</taxon>
        <taxon>Streptophyta</taxon>
        <taxon>Embryophyta</taxon>
        <taxon>Tracheophyta</taxon>
        <taxon>Spermatophyta</taxon>
        <taxon>Magnoliopsida</taxon>
        <taxon>eudicotyledons</taxon>
        <taxon>Gunneridae</taxon>
        <taxon>Pentapetalae</taxon>
        <taxon>rosids</taxon>
        <taxon>malvids</taxon>
        <taxon>Brassicales</taxon>
        <taxon>Brassicaceae</taxon>
        <taxon>Brassiceae</taxon>
        <taxon>Brassica</taxon>
    </lineage>
</organism>
<name>A0A8X7WK09_BRACI</name>
<accession>A0A8X7WK09</accession>